<evidence type="ECO:0000313" key="4">
    <source>
        <dbReference type="EMBL" id="CAD9105109.1"/>
    </source>
</evidence>
<dbReference type="InterPro" id="IPR004087">
    <property type="entry name" value="KH_dom"/>
</dbReference>
<feature type="region of interest" description="Disordered" evidence="2">
    <location>
        <begin position="108"/>
        <end position="161"/>
    </location>
</feature>
<protein>
    <recommendedName>
        <fullName evidence="3">K Homology domain-containing protein</fullName>
    </recommendedName>
</protein>
<feature type="domain" description="K Homology" evidence="3">
    <location>
        <begin position="35"/>
        <end position="100"/>
    </location>
</feature>
<sequence length="161" mass="17226">MKVTWGQEEQSSPIPGAQAEQGSHASGGDGKKEHERMSQLLQLPKGAAGKLIGPRGETARLVQEETGARIWVDRLASQARVTGSPQAVAAAERAIKALFPSGGVRLQVSSDEDTSISRTTSSQSSRSLSGCSTADSESQRTERPRGRQEHWCVKQRASWSG</sequence>
<dbReference type="InterPro" id="IPR004088">
    <property type="entry name" value="KH_dom_type_1"/>
</dbReference>
<dbReference type="SUPFAM" id="SSF54791">
    <property type="entry name" value="Eukaryotic type KH-domain (KH-domain type I)"/>
    <property type="match status" value="1"/>
</dbReference>
<reference evidence="4" key="1">
    <citation type="submission" date="2021-01" db="EMBL/GenBank/DDBJ databases">
        <authorList>
            <person name="Corre E."/>
            <person name="Pelletier E."/>
            <person name="Niang G."/>
            <person name="Scheremetjew M."/>
            <person name="Finn R."/>
            <person name="Kale V."/>
            <person name="Holt S."/>
            <person name="Cochrane G."/>
            <person name="Meng A."/>
            <person name="Brown T."/>
            <person name="Cohen L."/>
        </authorList>
    </citation>
    <scope>NUCLEOTIDE SEQUENCE</scope>
    <source>
        <strain evidence="4">OF101</strain>
    </source>
</reference>
<evidence type="ECO:0000256" key="1">
    <source>
        <dbReference type="PROSITE-ProRule" id="PRU00117"/>
    </source>
</evidence>
<feature type="compositionally biased region" description="Low complexity" evidence="2">
    <location>
        <begin position="116"/>
        <end position="133"/>
    </location>
</feature>
<proteinExistence type="predicted"/>
<feature type="region of interest" description="Disordered" evidence="2">
    <location>
        <begin position="1"/>
        <end position="56"/>
    </location>
</feature>
<dbReference type="PROSITE" id="PS50084">
    <property type="entry name" value="KH_TYPE_1"/>
    <property type="match status" value="1"/>
</dbReference>
<dbReference type="GO" id="GO:0003723">
    <property type="term" value="F:RNA binding"/>
    <property type="evidence" value="ECO:0007669"/>
    <property type="project" value="UniProtKB-UniRule"/>
</dbReference>
<organism evidence="4">
    <name type="scientific">Alexandrium catenella</name>
    <name type="common">Red tide dinoflagellate</name>
    <name type="synonym">Gonyaulax catenella</name>
    <dbReference type="NCBI Taxonomy" id="2925"/>
    <lineage>
        <taxon>Eukaryota</taxon>
        <taxon>Sar</taxon>
        <taxon>Alveolata</taxon>
        <taxon>Dinophyceae</taxon>
        <taxon>Gonyaulacales</taxon>
        <taxon>Pyrocystaceae</taxon>
        <taxon>Alexandrium</taxon>
    </lineage>
</organism>
<dbReference type="AlphaFoldDB" id="A0A7S1LKD1"/>
<dbReference type="Gene3D" id="3.30.1370.10">
    <property type="entry name" value="K Homology domain, type 1"/>
    <property type="match status" value="1"/>
</dbReference>
<name>A0A7S1LKD1_ALECA</name>
<accession>A0A7S1LKD1</accession>
<evidence type="ECO:0000259" key="3">
    <source>
        <dbReference type="SMART" id="SM00322"/>
    </source>
</evidence>
<dbReference type="EMBL" id="HBGE01015850">
    <property type="protein sequence ID" value="CAD9105109.1"/>
    <property type="molecule type" value="Transcribed_RNA"/>
</dbReference>
<dbReference type="Pfam" id="PF00013">
    <property type="entry name" value="KH_1"/>
    <property type="match status" value="1"/>
</dbReference>
<keyword evidence="1" id="KW-0694">RNA-binding</keyword>
<evidence type="ECO:0000256" key="2">
    <source>
        <dbReference type="SAM" id="MobiDB-lite"/>
    </source>
</evidence>
<gene>
    <name evidence="4" type="ORF">ACAT0790_LOCUS9391</name>
</gene>
<dbReference type="InterPro" id="IPR036612">
    <property type="entry name" value="KH_dom_type_1_sf"/>
</dbReference>
<dbReference type="SMART" id="SM00322">
    <property type="entry name" value="KH"/>
    <property type="match status" value="1"/>
</dbReference>
<dbReference type="CDD" id="cd00105">
    <property type="entry name" value="KH-I"/>
    <property type="match status" value="1"/>
</dbReference>
<feature type="compositionally biased region" description="Basic and acidic residues" evidence="2">
    <location>
        <begin position="137"/>
        <end position="152"/>
    </location>
</feature>